<organism evidence="6 7">
    <name type="scientific">Xanthomonas bonasiae</name>
    <dbReference type="NCBI Taxonomy" id="2810351"/>
    <lineage>
        <taxon>Bacteria</taxon>
        <taxon>Pseudomonadati</taxon>
        <taxon>Pseudomonadota</taxon>
        <taxon>Gammaproteobacteria</taxon>
        <taxon>Lysobacterales</taxon>
        <taxon>Lysobacteraceae</taxon>
        <taxon>Xanthomonas</taxon>
    </lineage>
</organism>
<evidence type="ECO:0000256" key="1">
    <source>
        <dbReference type="ARBA" id="ARBA00009477"/>
    </source>
</evidence>
<dbReference type="InterPro" id="IPR058792">
    <property type="entry name" value="Beta-barrel_RND_2"/>
</dbReference>
<evidence type="ECO:0000259" key="3">
    <source>
        <dbReference type="Pfam" id="PF25876"/>
    </source>
</evidence>
<dbReference type="Gene3D" id="2.40.30.170">
    <property type="match status" value="1"/>
</dbReference>
<sequence length="309" mass="32661">MPPAATPAAQGGRADILLQATGYVAARRRATVSAQITGMLVDVNVEEGDRVERGQVLARLDDNSLSASQRAASAELLAARAKVEQVKAEVDHAERKATRQEELLGTQLVSRETAEQARTEVKTLHAQLRAAERQAESARAQSDMADVAVAYTEVKAPFAGVVIRKDAQVGEIVSPQSNGGFTRSGICTIVDMDSLEVDVDVNEAYIGRVKTGMAGEVVLDAYPGWRIPARVVAIVPTADRGKATVRVRVGFETKDSRIVPDMGARVSFLKQAENPAGAGSTAERADTTAPDAACTSCASAAPLMHSRAI</sequence>
<proteinExistence type="inferred from homology"/>
<comment type="similarity">
    <text evidence="1">Belongs to the membrane fusion protein (MFP) (TC 8.A.1) family.</text>
</comment>
<evidence type="ECO:0000256" key="2">
    <source>
        <dbReference type="SAM" id="Coils"/>
    </source>
</evidence>
<dbReference type="EMBL" id="JAFIWB010000048">
    <property type="protein sequence ID" value="MBN6104933.1"/>
    <property type="molecule type" value="Genomic_DNA"/>
</dbReference>
<dbReference type="PANTHER" id="PTHR30469">
    <property type="entry name" value="MULTIDRUG RESISTANCE PROTEIN MDTA"/>
    <property type="match status" value="1"/>
</dbReference>
<feature type="domain" description="CusB-like beta-barrel" evidence="5">
    <location>
        <begin position="197"/>
        <end position="270"/>
    </location>
</feature>
<dbReference type="NCBIfam" id="TIGR01730">
    <property type="entry name" value="RND_mfp"/>
    <property type="match status" value="1"/>
</dbReference>
<dbReference type="SUPFAM" id="SSF111369">
    <property type="entry name" value="HlyD-like secretion proteins"/>
    <property type="match status" value="1"/>
</dbReference>
<dbReference type="Gene3D" id="2.40.50.100">
    <property type="match status" value="1"/>
</dbReference>
<dbReference type="Pfam" id="PF25917">
    <property type="entry name" value="BSH_RND"/>
    <property type="match status" value="1"/>
</dbReference>
<accession>A0ABS3B8I3</accession>
<reference evidence="6 7" key="1">
    <citation type="submission" date="2021-02" db="EMBL/GenBank/DDBJ databases">
        <title>Taxonomically Unique Crown Gall-Associated Xanthomonas Stains Have Deficiency in Virulence Repertories.</title>
        <authorList>
            <person name="Mafakheri H."/>
            <person name="Taghavi S.M."/>
            <person name="Dimkic I."/>
            <person name="Nemanja K."/>
            <person name="Osdaghi E."/>
        </authorList>
    </citation>
    <scope>NUCLEOTIDE SEQUENCE [LARGE SCALE GENOMIC DNA]</scope>
    <source>
        <strain evidence="6 7">FX4</strain>
    </source>
</reference>
<name>A0ABS3B8I3_9XANT</name>
<dbReference type="Gene3D" id="1.10.287.470">
    <property type="entry name" value="Helix hairpin bin"/>
    <property type="match status" value="1"/>
</dbReference>
<dbReference type="InterPro" id="IPR006143">
    <property type="entry name" value="RND_pump_MFP"/>
</dbReference>
<dbReference type="InterPro" id="IPR058624">
    <property type="entry name" value="MdtA-like_HH"/>
</dbReference>
<dbReference type="PANTHER" id="PTHR30469:SF38">
    <property type="entry name" value="HLYD FAMILY SECRETION PROTEIN"/>
    <property type="match status" value="1"/>
</dbReference>
<keyword evidence="2" id="KW-0175">Coiled coil</keyword>
<dbReference type="InterPro" id="IPR058625">
    <property type="entry name" value="MdtA-like_BSH"/>
</dbReference>
<evidence type="ECO:0000313" key="7">
    <source>
        <dbReference type="Proteomes" id="UP000695802"/>
    </source>
</evidence>
<gene>
    <name evidence="6" type="ORF">JR064_22545</name>
</gene>
<dbReference type="Pfam" id="PF25954">
    <property type="entry name" value="Beta-barrel_RND_2"/>
    <property type="match status" value="1"/>
</dbReference>
<feature type="domain" description="Multidrug resistance protein MdtA-like barrel-sandwich hybrid" evidence="4">
    <location>
        <begin position="28"/>
        <end position="174"/>
    </location>
</feature>
<evidence type="ECO:0000259" key="5">
    <source>
        <dbReference type="Pfam" id="PF25954"/>
    </source>
</evidence>
<comment type="caution">
    <text evidence="6">The sequence shown here is derived from an EMBL/GenBank/DDBJ whole genome shotgun (WGS) entry which is preliminary data.</text>
</comment>
<dbReference type="Pfam" id="PF25876">
    <property type="entry name" value="HH_MFP_RND"/>
    <property type="match status" value="1"/>
</dbReference>
<protein>
    <submittedName>
        <fullName evidence="6">Efflux RND transporter periplasmic adaptor subunit</fullName>
    </submittedName>
</protein>
<evidence type="ECO:0000259" key="4">
    <source>
        <dbReference type="Pfam" id="PF25917"/>
    </source>
</evidence>
<evidence type="ECO:0000313" key="6">
    <source>
        <dbReference type="EMBL" id="MBN6104933.1"/>
    </source>
</evidence>
<feature type="domain" description="Multidrug resistance protein MdtA-like alpha-helical hairpin" evidence="3">
    <location>
        <begin position="76"/>
        <end position="141"/>
    </location>
</feature>
<dbReference type="Proteomes" id="UP000695802">
    <property type="component" value="Unassembled WGS sequence"/>
</dbReference>
<keyword evidence="7" id="KW-1185">Reference proteome</keyword>
<feature type="coiled-coil region" evidence="2">
    <location>
        <begin position="69"/>
        <end position="141"/>
    </location>
</feature>